<dbReference type="OrthoDB" id="9775197at2"/>
<evidence type="ECO:0000256" key="1">
    <source>
        <dbReference type="ARBA" id="ARBA00022729"/>
    </source>
</evidence>
<gene>
    <name evidence="4" type="ORF">GBZ86_05390</name>
</gene>
<feature type="domain" description="Solute-binding protein family 3/N-terminal" evidence="2">
    <location>
        <begin position="33"/>
        <end position="259"/>
    </location>
</feature>
<dbReference type="Gene3D" id="3.40.190.10">
    <property type="entry name" value="Periplasmic binding protein-like II"/>
    <property type="match status" value="2"/>
</dbReference>
<dbReference type="PANTHER" id="PTHR35936">
    <property type="entry name" value="MEMBRANE-BOUND LYTIC MUREIN TRANSGLYCOSYLASE F"/>
    <property type="match status" value="1"/>
</dbReference>
<keyword evidence="5" id="KW-1185">Reference proteome</keyword>
<dbReference type="GO" id="GO:0015276">
    <property type="term" value="F:ligand-gated monoatomic ion channel activity"/>
    <property type="evidence" value="ECO:0007669"/>
    <property type="project" value="InterPro"/>
</dbReference>
<feature type="domain" description="Ionotropic glutamate receptor C-terminal" evidence="3">
    <location>
        <begin position="33"/>
        <end position="258"/>
    </location>
</feature>
<protein>
    <submittedName>
        <fullName evidence="4">Transporter substrate-binding domain-containing protein</fullName>
    </submittedName>
</protein>
<dbReference type="SUPFAM" id="SSF53850">
    <property type="entry name" value="Periplasmic binding protein-like II"/>
    <property type="match status" value="1"/>
</dbReference>
<evidence type="ECO:0000259" key="2">
    <source>
        <dbReference type="SMART" id="SM00062"/>
    </source>
</evidence>
<dbReference type="PROSITE" id="PS51257">
    <property type="entry name" value="PROKAR_LIPOPROTEIN"/>
    <property type="match status" value="1"/>
</dbReference>
<evidence type="ECO:0000313" key="5">
    <source>
        <dbReference type="Proteomes" id="UP000430345"/>
    </source>
</evidence>
<dbReference type="Proteomes" id="UP000430345">
    <property type="component" value="Unassembled WGS sequence"/>
</dbReference>
<dbReference type="CDD" id="cd00996">
    <property type="entry name" value="PBP2_AatB_like"/>
    <property type="match status" value="1"/>
</dbReference>
<dbReference type="GO" id="GO:0016020">
    <property type="term" value="C:membrane"/>
    <property type="evidence" value="ECO:0007669"/>
    <property type="project" value="InterPro"/>
</dbReference>
<dbReference type="EMBL" id="WHJC01000046">
    <property type="protein sequence ID" value="MPQ43196.1"/>
    <property type="molecule type" value="Genomic_DNA"/>
</dbReference>
<dbReference type="RefSeq" id="WP_152888498.1">
    <property type="nucleotide sequence ID" value="NZ_WHJC01000046.1"/>
</dbReference>
<dbReference type="InterPro" id="IPR001638">
    <property type="entry name" value="Solute-binding_3/MltF_N"/>
</dbReference>
<dbReference type="InterPro" id="IPR001320">
    <property type="entry name" value="Iontro_rcpt_C"/>
</dbReference>
<dbReference type="AlphaFoldDB" id="A0A6I1MI19"/>
<sequence length="262" mass="30375">MKKSYFKFLYLLICIFILSFSFISCSSNKENNTFIIGLDDTFVPMGFRDEKNNIVGFDVDLAKEALYRLGFKVEFQPIDWSMKETELSNYNIDAIWNGYTLTKEREKKISFTKPYLKNKQVIITLKSSSIKNKEDLKGKKVSTQNGSSSLDALEKHRNLLNNFYSGNPILFDTFNEAFMDLESGRTDALVVDEVLARYYIQKRGFEKFKVLNDNFGNEEYSVGLRKEDSNLLKKLNNTLEEMKKDGTISKISTKWFGKDITK</sequence>
<evidence type="ECO:0000259" key="3">
    <source>
        <dbReference type="SMART" id="SM00079"/>
    </source>
</evidence>
<reference evidence="4 5" key="1">
    <citation type="submission" date="2019-10" db="EMBL/GenBank/DDBJ databases">
        <title>The Genome Sequence of Clostridium tarantellae Isolated from Fish Brain.</title>
        <authorList>
            <person name="Bano L."/>
            <person name="Kiel M."/>
            <person name="Sales G."/>
            <person name="Doxey A.C."/>
            <person name="Mansfield M.J."/>
            <person name="Schiavone M."/>
            <person name="Rossetto O."/>
            <person name="Pirazzini M."/>
            <person name="Dobrindt U."/>
            <person name="Montecucco C."/>
        </authorList>
    </citation>
    <scope>NUCLEOTIDE SEQUENCE [LARGE SCALE GENOMIC DNA]</scope>
    <source>
        <strain evidence="4 5">DSM 3997</strain>
    </source>
</reference>
<dbReference type="SMART" id="SM00062">
    <property type="entry name" value="PBPb"/>
    <property type="match status" value="1"/>
</dbReference>
<organism evidence="4 5">
    <name type="scientific">Clostridium tarantellae</name>
    <dbReference type="NCBI Taxonomy" id="39493"/>
    <lineage>
        <taxon>Bacteria</taxon>
        <taxon>Bacillati</taxon>
        <taxon>Bacillota</taxon>
        <taxon>Clostridia</taxon>
        <taxon>Eubacteriales</taxon>
        <taxon>Clostridiaceae</taxon>
        <taxon>Clostridium</taxon>
    </lineage>
</organism>
<keyword evidence="1" id="KW-0732">Signal</keyword>
<evidence type="ECO:0000313" key="4">
    <source>
        <dbReference type="EMBL" id="MPQ43196.1"/>
    </source>
</evidence>
<comment type="caution">
    <text evidence="4">The sequence shown here is derived from an EMBL/GenBank/DDBJ whole genome shotgun (WGS) entry which is preliminary data.</text>
</comment>
<accession>A0A6I1MI19</accession>
<dbReference type="SMART" id="SM00079">
    <property type="entry name" value="PBPe"/>
    <property type="match status" value="1"/>
</dbReference>
<proteinExistence type="predicted"/>
<name>A0A6I1MI19_9CLOT</name>
<dbReference type="PANTHER" id="PTHR35936:SF34">
    <property type="entry name" value="ABC TRANSPORTER EXTRACELLULAR-BINDING PROTEIN YCKB-RELATED"/>
    <property type="match status" value="1"/>
</dbReference>
<dbReference type="Pfam" id="PF00497">
    <property type="entry name" value="SBP_bac_3"/>
    <property type="match status" value="1"/>
</dbReference>